<feature type="transmembrane region" description="Helical" evidence="2">
    <location>
        <begin position="182"/>
        <end position="209"/>
    </location>
</feature>
<evidence type="ECO:0000313" key="4">
    <source>
        <dbReference type="Proteomes" id="UP001160390"/>
    </source>
</evidence>
<keyword evidence="2" id="KW-0472">Membrane</keyword>
<feature type="transmembrane region" description="Helical" evidence="2">
    <location>
        <begin position="126"/>
        <end position="147"/>
    </location>
</feature>
<sequence>MVTLKEKFAYPGPYRPIYRKWVKTARKAVWWLMLWELFGTVAGLVIFGISQPNLYRTDMWKIGWDNKLNSNPNVVLYAYANYEPLPKIALVWTRTFTDFNVAISVLSLFMLLAKLTAWIMRVWFPILACFINMSMATLYLVSLYGNIGPDFTDPRYPAPVAWYLRYGCEMARPYKAYKSCQIAQSAVFISAYMSTIYLIGLGFSIHAMLPNKSIDCPRKPDDDDDDDNVSHHSSPDWEMGNMKSGGVVTSTPFTPGPFTPGPFTPFTPRTQAFNTLDHNSSVKPEAGRYA</sequence>
<dbReference type="Proteomes" id="UP001160390">
    <property type="component" value="Unassembled WGS sequence"/>
</dbReference>
<accession>A0AA35LVA4</accession>
<comment type="caution">
    <text evidence="3">The sequence shown here is derived from an EMBL/GenBank/DDBJ whole genome shotgun (WGS) entry which is preliminary data.</text>
</comment>
<keyword evidence="2" id="KW-1133">Transmembrane helix</keyword>
<keyword evidence="4" id="KW-1185">Reference proteome</keyword>
<feature type="transmembrane region" description="Helical" evidence="2">
    <location>
        <begin position="99"/>
        <end position="119"/>
    </location>
</feature>
<feature type="region of interest" description="Disordered" evidence="1">
    <location>
        <begin position="269"/>
        <end position="290"/>
    </location>
</feature>
<feature type="compositionally biased region" description="Polar residues" evidence="1">
    <location>
        <begin position="269"/>
        <end position="282"/>
    </location>
</feature>
<organism evidence="3 4">
    <name type="scientific">Clonostachys chloroleuca</name>
    <dbReference type="NCBI Taxonomy" id="1926264"/>
    <lineage>
        <taxon>Eukaryota</taxon>
        <taxon>Fungi</taxon>
        <taxon>Dikarya</taxon>
        <taxon>Ascomycota</taxon>
        <taxon>Pezizomycotina</taxon>
        <taxon>Sordariomycetes</taxon>
        <taxon>Hypocreomycetidae</taxon>
        <taxon>Hypocreales</taxon>
        <taxon>Bionectriaceae</taxon>
        <taxon>Clonostachys</taxon>
    </lineage>
</organism>
<evidence type="ECO:0000256" key="2">
    <source>
        <dbReference type="SAM" id="Phobius"/>
    </source>
</evidence>
<dbReference type="AlphaFoldDB" id="A0AA35LVA4"/>
<gene>
    <name evidence="3" type="ORF">CCHLO57077_00003950</name>
</gene>
<evidence type="ECO:0000256" key="1">
    <source>
        <dbReference type="SAM" id="MobiDB-lite"/>
    </source>
</evidence>
<feature type="region of interest" description="Disordered" evidence="1">
    <location>
        <begin position="216"/>
        <end position="242"/>
    </location>
</feature>
<reference evidence="3" key="1">
    <citation type="submission" date="2023-01" db="EMBL/GenBank/DDBJ databases">
        <authorList>
            <person name="Piombo E."/>
        </authorList>
    </citation>
    <scope>NUCLEOTIDE SEQUENCE</scope>
</reference>
<protein>
    <submittedName>
        <fullName evidence="3">Uncharacterized protein</fullName>
    </submittedName>
</protein>
<name>A0AA35LVA4_9HYPO</name>
<evidence type="ECO:0000313" key="3">
    <source>
        <dbReference type="EMBL" id="CAI6081030.1"/>
    </source>
</evidence>
<feature type="transmembrane region" description="Helical" evidence="2">
    <location>
        <begin position="28"/>
        <end position="49"/>
    </location>
</feature>
<keyword evidence="2" id="KW-0812">Transmembrane</keyword>
<dbReference type="EMBL" id="CABFNP030000705">
    <property type="protein sequence ID" value="CAI6081030.1"/>
    <property type="molecule type" value="Genomic_DNA"/>
</dbReference>
<proteinExistence type="predicted"/>